<feature type="compositionally biased region" description="Gly residues" evidence="1">
    <location>
        <begin position="541"/>
        <end position="558"/>
    </location>
</feature>
<keyword evidence="5" id="KW-1185">Reference proteome</keyword>
<dbReference type="Gene3D" id="2.130.10.10">
    <property type="entry name" value="YVTN repeat-like/Quinoprotein amine dehydrogenase"/>
    <property type="match status" value="1"/>
</dbReference>
<dbReference type="EMBL" id="BNCQ01000019">
    <property type="protein sequence ID" value="GIM05782.1"/>
    <property type="molecule type" value="Genomic_DNA"/>
</dbReference>
<dbReference type="SUPFAM" id="SSF50978">
    <property type="entry name" value="WD40 repeat-like"/>
    <property type="match status" value="1"/>
</dbReference>
<name>A0A8J4GF01_9CHLO</name>
<feature type="region of interest" description="Disordered" evidence="1">
    <location>
        <begin position="348"/>
        <end position="389"/>
    </location>
</feature>
<feature type="region of interest" description="Disordered" evidence="1">
    <location>
        <begin position="1094"/>
        <end position="1115"/>
    </location>
</feature>
<feature type="compositionally biased region" description="Basic and acidic residues" evidence="1">
    <location>
        <begin position="117"/>
        <end position="127"/>
    </location>
</feature>
<evidence type="ECO:0000256" key="1">
    <source>
        <dbReference type="SAM" id="MobiDB-lite"/>
    </source>
</evidence>
<reference evidence="3" key="1">
    <citation type="journal article" date="2021" name="Proc. Natl. Acad. Sci. U.S.A.">
        <title>Three genomes in the algal genus Volvox reveal the fate of a haploid sex-determining region after a transition to homothallism.</title>
        <authorList>
            <person name="Yamamoto K."/>
            <person name="Hamaji T."/>
            <person name="Kawai-Toyooka H."/>
            <person name="Matsuzaki R."/>
            <person name="Takahashi F."/>
            <person name="Nishimura Y."/>
            <person name="Kawachi M."/>
            <person name="Noguchi H."/>
            <person name="Minakuchi Y."/>
            <person name="Umen J.G."/>
            <person name="Toyoda A."/>
            <person name="Nozaki H."/>
        </authorList>
    </citation>
    <scope>NUCLEOTIDE SEQUENCE</scope>
    <source>
        <strain evidence="3">NIES-3785</strain>
        <strain evidence="2">NIES-3786</strain>
    </source>
</reference>
<dbReference type="Proteomes" id="UP000747110">
    <property type="component" value="Unassembled WGS sequence"/>
</dbReference>
<evidence type="ECO:0000313" key="5">
    <source>
        <dbReference type="Proteomes" id="UP000747110"/>
    </source>
</evidence>
<dbReference type="EMBL" id="BNCP01000001">
    <property type="protein sequence ID" value="GIL69727.1"/>
    <property type="molecule type" value="Genomic_DNA"/>
</dbReference>
<evidence type="ECO:0000313" key="4">
    <source>
        <dbReference type="Proteomes" id="UP000722791"/>
    </source>
</evidence>
<protein>
    <recommendedName>
        <fullName evidence="6">F-box domain-containing protein</fullName>
    </recommendedName>
</protein>
<feature type="region of interest" description="Disordered" evidence="1">
    <location>
        <begin position="541"/>
        <end position="565"/>
    </location>
</feature>
<evidence type="ECO:0000313" key="2">
    <source>
        <dbReference type="EMBL" id="GIL69727.1"/>
    </source>
</evidence>
<dbReference type="InterPro" id="IPR015943">
    <property type="entry name" value="WD40/YVTN_repeat-like_dom_sf"/>
</dbReference>
<feature type="compositionally biased region" description="Low complexity" evidence="1">
    <location>
        <begin position="370"/>
        <end position="381"/>
    </location>
</feature>
<organism evidence="3 4">
    <name type="scientific">Volvox reticuliferus</name>
    <dbReference type="NCBI Taxonomy" id="1737510"/>
    <lineage>
        <taxon>Eukaryota</taxon>
        <taxon>Viridiplantae</taxon>
        <taxon>Chlorophyta</taxon>
        <taxon>core chlorophytes</taxon>
        <taxon>Chlorophyceae</taxon>
        <taxon>CS clade</taxon>
        <taxon>Chlamydomonadales</taxon>
        <taxon>Volvocaceae</taxon>
        <taxon>Volvox</taxon>
    </lineage>
</organism>
<feature type="region of interest" description="Disordered" evidence="1">
    <location>
        <begin position="146"/>
        <end position="166"/>
    </location>
</feature>
<feature type="region of interest" description="Disordered" evidence="1">
    <location>
        <begin position="90"/>
        <end position="127"/>
    </location>
</feature>
<evidence type="ECO:0008006" key="6">
    <source>
        <dbReference type="Google" id="ProtNLM"/>
    </source>
</evidence>
<gene>
    <name evidence="2" type="ORF">Vretifemale_706</name>
    <name evidence="3" type="ORF">Vretimale_10178</name>
</gene>
<evidence type="ECO:0000313" key="3">
    <source>
        <dbReference type="EMBL" id="GIM05782.1"/>
    </source>
</evidence>
<accession>A0A8J4GF01</accession>
<feature type="compositionally biased region" description="Acidic residues" evidence="1">
    <location>
        <begin position="90"/>
        <end position="101"/>
    </location>
</feature>
<dbReference type="InterPro" id="IPR036322">
    <property type="entry name" value="WD40_repeat_dom_sf"/>
</dbReference>
<dbReference type="Proteomes" id="UP000722791">
    <property type="component" value="Unassembled WGS sequence"/>
</dbReference>
<sequence length="1192" mass="123410">MSNTRPLWADGEPEELAFEFFGLTVSHGKGLGRRHYTCLVEAIASASVHNAWAQTPGPHDQIVANVTNIFRTAQEVHHLVVATVPPDCDDSDLQEFADEESSSSSSSSTINMDEPLSEGRDSMHADNDEIPLHNLERAVHNLLATDPAASTSVPTSAHPCHPPDRRMRAEPATQIRLSPASSRSSPPDPDPNLLHLSDIILSDILALLDSRSAAAAALACKRLHVAYARARLFDLSPPFRAYLAALLALRSNDEFSDGSPESAFAANFPLDGSPVCGADLEDDNFTRRMTAAMPDMEQLFAVLSAPGERTLEDFRAELACTESRRLPAPHPRSSPLAFFRRSEKVPFSVSGAGETTGRPKPRRRYQLRHSPPQEQQQQQHQSPPPASSLEQLQNLEPAAPPWPELQALSGTVPCTPPATRPAIACTTPVRQLPPAPNAAVPTIDFLPDMAMAGAGEAASACHADGLVAAAAATGPVPSSAAMTPIAAAVAAGRSGSGSSVCCFSNAMCDVQELLDMPMGRMHCDGDLLALVSSSFGAGGNGGGDGGDGGGSSIGGRGGVRMSSRRGSSTPMLIALTLSRGFYPKYDRMSRYDIRDGSGRWPPSSPTSSAAVAHVCADSANGMIWVAHGGSGGHILGFRSPGWSPSTSPGPSGSRRGVEDCSGGSTALQYVMHAEVRGLGGSLAGLHALGTRLICVKSSGAVLCWDTGDMEPCGLSTGLAAAAIGGAGSQGCGVGGGLDGDDAMLDCPTEGTDADMHDMLFEYDDDLTEVRPQQRRRRDLTANIATGSGSVAAIEGVRPHSVSVLSLPSPLGRPSPAKLLRGLTRLRTFESSELYGDSGIAVGGPIRLTRLLNTDAAPTLAAALGGSIIVTYDMETLQVKQRLFGHLYDITDIAAPPSAWQQPSLFATCAHSGDVKIWDMRTSGSSAAVTLTGGETWQLNAVVLASAGGGAGGGGGGSSGGSLGAGMVCFAGGQGESIWSWDLRGGHARVMYELSTGNTQVLSLAWHAAGSSLWASCKSPWQSARATCDPQDWRLLQDDGNGAAAGAAAGGGRSDNNIFSAGGATDAAGGGGGVGGLPAGGAHCSVGGSKCSAAGSSGLGGGGSSSGPASGLSGTCFLPPHPDTVMSLSRDGDNPMTRPGDGGVGRHRYWPTRPKHQPADFDAYFNMARSCVLRYRFSEHASRSIPQSWEPQF</sequence>
<dbReference type="OrthoDB" id="548949at2759"/>
<comment type="caution">
    <text evidence="3">The sequence shown here is derived from an EMBL/GenBank/DDBJ whole genome shotgun (WGS) entry which is preliminary data.</text>
</comment>
<dbReference type="AlphaFoldDB" id="A0A8J4GF01"/>
<proteinExistence type="predicted"/>